<dbReference type="EC" id="3.4.21.105" evidence="10"/>
<protein>
    <submittedName>
        <fullName evidence="10">Rhomboid family intramembrane serine protease</fullName>
        <ecNumber evidence="10">3.4.21.105</ecNumber>
    </submittedName>
</protein>
<comment type="similarity">
    <text evidence="2">Belongs to the peptidase S54 family.</text>
</comment>
<comment type="caution">
    <text evidence="10">The sequence shown here is derived from an EMBL/GenBank/DDBJ whole genome shotgun (WGS) entry which is preliminary data.</text>
</comment>
<keyword evidence="6 7" id="KW-0472">Membrane</keyword>
<comment type="subcellular location">
    <subcellularLocation>
        <location evidence="1">Membrane</location>
        <topology evidence="1">Multi-pass membrane protein</topology>
    </subcellularLocation>
</comment>
<feature type="transmembrane region" description="Helical" evidence="7">
    <location>
        <begin position="135"/>
        <end position="157"/>
    </location>
</feature>
<evidence type="ECO:0000313" key="10">
    <source>
        <dbReference type="EMBL" id="MFD1316292.1"/>
    </source>
</evidence>
<dbReference type="InterPro" id="IPR050925">
    <property type="entry name" value="Rhomboid_protease_S54"/>
</dbReference>
<dbReference type="PANTHER" id="PTHR43731">
    <property type="entry name" value="RHOMBOID PROTEASE"/>
    <property type="match status" value="1"/>
</dbReference>
<dbReference type="GO" id="GO:0006508">
    <property type="term" value="P:proteolysis"/>
    <property type="evidence" value="ECO:0007669"/>
    <property type="project" value="UniProtKB-KW"/>
</dbReference>
<keyword evidence="4 10" id="KW-0378">Hydrolase</keyword>
<feature type="transmembrane region" description="Helical" evidence="7">
    <location>
        <begin position="104"/>
        <end position="123"/>
    </location>
</feature>
<name>A0ABW3Y350_9FLAO</name>
<dbReference type="RefSeq" id="WP_377179131.1">
    <property type="nucleotide sequence ID" value="NZ_JBHTMY010000003.1"/>
</dbReference>
<evidence type="ECO:0000256" key="3">
    <source>
        <dbReference type="ARBA" id="ARBA00022692"/>
    </source>
</evidence>
<keyword evidence="5 7" id="KW-1133">Transmembrane helix</keyword>
<evidence type="ECO:0000313" key="11">
    <source>
        <dbReference type="Proteomes" id="UP001597201"/>
    </source>
</evidence>
<evidence type="ECO:0000259" key="9">
    <source>
        <dbReference type="Pfam" id="PF20216"/>
    </source>
</evidence>
<accession>A0ABW3Y350</accession>
<feature type="transmembrane region" description="Helical" evidence="7">
    <location>
        <begin position="21"/>
        <end position="41"/>
    </location>
</feature>
<evidence type="ECO:0000256" key="1">
    <source>
        <dbReference type="ARBA" id="ARBA00004141"/>
    </source>
</evidence>
<dbReference type="Gene3D" id="1.20.1540.10">
    <property type="entry name" value="Rhomboid-like"/>
    <property type="match status" value="1"/>
</dbReference>
<dbReference type="Pfam" id="PF01694">
    <property type="entry name" value="Rhomboid"/>
    <property type="match status" value="1"/>
</dbReference>
<evidence type="ECO:0000256" key="6">
    <source>
        <dbReference type="ARBA" id="ARBA00023136"/>
    </source>
</evidence>
<feature type="domain" description="DUF6576" evidence="9">
    <location>
        <begin position="246"/>
        <end position="282"/>
    </location>
</feature>
<dbReference type="Proteomes" id="UP001597201">
    <property type="component" value="Unassembled WGS sequence"/>
</dbReference>
<keyword evidence="11" id="KW-1185">Reference proteome</keyword>
<dbReference type="Pfam" id="PF20216">
    <property type="entry name" value="DUF6576"/>
    <property type="match status" value="1"/>
</dbReference>
<feature type="transmembrane region" description="Helical" evidence="7">
    <location>
        <begin position="169"/>
        <end position="186"/>
    </location>
</feature>
<proteinExistence type="inferred from homology"/>
<organism evidence="10 11">
    <name type="scientific">Namhaeicola litoreus</name>
    <dbReference type="NCBI Taxonomy" id="1052145"/>
    <lineage>
        <taxon>Bacteria</taxon>
        <taxon>Pseudomonadati</taxon>
        <taxon>Bacteroidota</taxon>
        <taxon>Flavobacteriia</taxon>
        <taxon>Flavobacteriales</taxon>
        <taxon>Flavobacteriaceae</taxon>
        <taxon>Namhaeicola</taxon>
    </lineage>
</organism>
<evidence type="ECO:0000259" key="8">
    <source>
        <dbReference type="Pfam" id="PF01694"/>
    </source>
</evidence>
<keyword evidence="3 7" id="KW-0812">Transmembrane</keyword>
<dbReference type="InterPro" id="IPR035952">
    <property type="entry name" value="Rhomboid-like_sf"/>
</dbReference>
<evidence type="ECO:0000256" key="4">
    <source>
        <dbReference type="ARBA" id="ARBA00022801"/>
    </source>
</evidence>
<dbReference type="InterPro" id="IPR022764">
    <property type="entry name" value="Peptidase_S54_rhomboid_dom"/>
</dbReference>
<evidence type="ECO:0000256" key="5">
    <source>
        <dbReference type="ARBA" id="ARBA00022989"/>
    </source>
</evidence>
<gene>
    <name evidence="10" type="ORF">ACFQ39_11745</name>
</gene>
<dbReference type="InterPro" id="IPR046483">
    <property type="entry name" value="DUF6576"/>
</dbReference>
<dbReference type="GO" id="GO:0008233">
    <property type="term" value="F:peptidase activity"/>
    <property type="evidence" value="ECO:0007669"/>
    <property type="project" value="UniProtKB-KW"/>
</dbReference>
<sequence>MQLLDTITDKFSSANVVMKMIYITAFIFLISLLLNTVSFFFNSHGNFLINWFALSPNLDSFLSKPWTILSYGFLHDGFFHIIFNLLVLYYFGTLFLDYFNSKTFLNYYFLGILVGGIVFLLSYNFLPALKSRNALLVGASAGVMSILIGLATLIPNYAMRFQWIGFIKLKHVALFVVILDILQIPMGNAGGHLAHLGGALTGFLLTQYFPEKKSQKSKNVFFSRKNKENNLKTVYKSKKPVNSTFKKSEDQQKIDHILDKISKSGYEALSKEEKQFLFDFGKK</sequence>
<dbReference type="EMBL" id="JBHTMY010000003">
    <property type="protein sequence ID" value="MFD1316292.1"/>
    <property type="molecule type" value="Genomic_DNA"/>
</dbReference>
<feature type="domain" description="Peptidase S54 rhomboid" evidence="8">
    <location>
        <begin position="64"/>
        <end position="208"/>
    </location>
</feature>
<feature type="transmembrane region" description="Helical" evidence="7">
    <location>
        <begin position="68"/>
        <end position="92"/>
    </location>
</feature>
<keyword evidence="10" id="KW-0645">Protease</keyword>
<evidence type="ECO:0000256" key="7">
    <source>
        <dbReference type="SAM" id="Phobius"/>
    </source>
</evidence>
<evidence type="ECO:0000256" key="2">
    <source>
        <dbReference type="ARBA" id="ARBA00009045"/>
    </source>
</evidence>
<reference evidence="11" key="1">
    <citation type="journal article" date="2019" name="Int. J. Syst. Evol. Microbiol.">
        <title>The Global Catalogue of Microorganisms (GCM) 10K type strain sequencing project: providing services to taxonomists for standard genome sequencing and annotation.</title>
        <authorList>
            <consortium name="The Broad Institute Genomics Platform"/>
            <consortium name="The Broad Institute Genome Sequencing Center for Infectious Disease"/>
            <person name="Wu L."/>
            <person name="Ma J."/>
        </authorList>
    </citation>
    <scope>NUCLEOTIDE SEQUENCE [LARGE SCALE GENOMIC DNA]</scope>
    <source>
        <strain evidence="11">CCUG 61485</strain>
    </source>
</reference>
<dbReference type="PANTHER" id="PTHR43731:SF14">
    <property type="entry name" value="PRESENILIN-ASSOCIATED RHOMBOID-LIKE PROTEIN, MITOCHONDRIAL"/>
    <property type="match status" value="1"/>
</dbReference>
<dbReference type="SUPFAM" id="SSF144091">
    <property type="entry name" value="Rhomboid-like"/>
    <property type="match status" value="1"/>
</dbReference>